<dbReference type="KEGG" id="lcu:PL11_002255"/>
<dbReference type="EMBL" id="CP018906">
    <property type="protein sequence ID" value="AQW20819.1"/>
    <property type="molecule type" value="Genomic_DNA"/>
</dbReference>
<accession>A0A1S6QGU1</accession>
<evidence type="ECO:0000313" key="1">
    <source>
        <dbReference type="EMBL" id="AQW20819.1"/>
    </source>
</evidence>
<keyword evidence="2" id="KW-1185">Reference proteome</keyword>
<sequence length="59" mass="6681">MRRDIGNEVESNLQAVNAIYECLRWTHLTVLEHRLRAVLEEVVGTTASYNIGGTAQKRP</sequence>
<reference evidence="1 2" key="1">
    <citation type="journal article" date="2015" name="Genome Announc.">
        <title>Genome Sequence of Lactobacillus curieae CCTCC M 2011381T, a Novel Producer of Gamma-aminobutyric Acid.</title>
        <authorList>
            <person name="Wang Y."/>
            <person name="Wang Y."/>
            <person name="Lang C."/>
            <person name="Wei D."/>
            <person name="Xu P."/>
            <person name="Xie J."/>
        </authorList>
    </citation>
    <scope>NUCLEOTIDE SEQUENCE [LARGE SCALE GENOMIC DNA]</scope>
    <source>
        <strain evidence="1 2">CCTCC M 2011381</strain>
    </source>
</reference>
<evidence type="ECO:0000313" key="2">
    <source>
        <dbReference type="Proteomes" id="UP000030361"/>
    </source>
</evidence>
<dbReference type="AlphaFoldDB" id="A0A1S6QGU1"/>
<dbReference type="Proteomes" id="UP000030361">
    <property type="component" value="Chromosome"/>
</dbReference>
<protein>
    <submittedName>
        <fullName evidence="1">Uncharacterized protein</fullName>
    </submittedName>
</protein>
<organism evidence="1 2">
    <name type="scientific">Lentilactobacillus curieae</name>
    <dbReference type="NCBI Taxonomy" id="1138822"/>
    <lineage>
        <taxon>Bacteria</taxon>
        <taxon>Bacillati</taxon>
        <taxon>Bacillota</taxon>
        <taxon>Bacilli</taxon>
        <taxon>Lactobacillales</taxon>
        <taxon>Lactobacillaceae</taxon>
        <taxon>Lentilactobacillus</taxon>
    </lineage>
</organism>
<name>A0A1S6QGU1_9LACO</name>
<proteinExistence type="predicted"/>
<gene>
    <name evidence="1" type="ORF">PL11_002255</name>
</gene>